<dbReference type="EMBL" id="FNAV01000003">
    <property type="protein sequence ID" value="SDE43391.1"/>
    <property type="molecule type" value="Genomic_DNA"/>
</dbReference>
<accession>A0A1G7CVX3</accession>
<evidence type="ECO:0000259" key="2">
    <source>
        <dbReference type="Pfam" id="PF25917"/>
    </source>
</evidence>
<proteinExistence type="predicted"/>
<feature type="domain" description="Multidrug resistance protein MdtA-like barrel-sandwich hybrid" evidence="2">
    <location>
        <begin position="76"/>
        <end position="261"/>
    </location>
</feature>
<reference evidence="4" key="1">
    <citation type="submission" date="2016-10" db="EMBL/GenBank/DDBJ databases">
        <authorList>
            <person name="Varghese N."/>
            <person name="Submissions S."/>
        </authorList>
    </citation>
    <scope>NUCLEOTIDE SEQUENCE [LARGE SCALE GENOMIC DNA]</scope>
    <source>
        <strain evidence="4">DSM 10146</strain>
    </source>
</reference>
<dbReference type="Proteomes" id="UP000198994">
    <property type="component" value="Unassembled WGS sequence"/>
</dbReference>
<dbReference type="GO" id="GO:1990281">
    <property type="term" value="C:efflux pump complex"/>
    <property type="evidence" value="ECO:0007669"/>
    <property type="project" value="TreeGrafter"/>
</dbReference>
<dbReference type="RefSeq" id="WP_089956794.1">
    <property type="nucleotide sequence ID" value="NZ_FNAV01000003.1"/>
</dbReference>
<dbReference type="OrthoDB" id="7626141at2"/>
<dbReference type="Gene3D" id="2.40.50.100">
    <property type="match status" value="1"/>
</dbReference>
<keyword evidence="4" id="KW-1185">Reference proteome</keyword>
<dbReference type="PANTHER" id="PTHR30469:SF15">
    <property type="entry name" value="HLYD FAMILY OF SECRETION PROTEINS"/>
    <property type="match status" value="1"/>
</dbReference>
<keyword evidence="1" id="KW-0175">Coiled coil</keyword>
<evidence type="ECO:0000256" key="1">
    <source>
        <dbReference type="SAM" id="Coils"/>
    </source>
</evidence>
<dbReference type="Gene3D" id="2.40.30.170">
    <property type="match status" value="1"/>
</dbReference>
<dbReference type="Gene3D" id="2.40.420.20">
    <property type="match status" value="1"/>
</dbReference>
<protein>
    <submittedName>
        <fullName evidence="3">HlyD family secretion protein</fullName>
    </submittedName>
</protein>
<dbReference type="InterPro" id="IPR058625">
    <property type="entry name" value="MdtA-like_BSH"/>
</dbReference>
<dbReference type="PANTHER" id="PTHR30469">
    <property type="entry name" value="MULTIDRUG RESISTANCE PROTEIN MDTA"/>
    <property type="match status" value="1"/>
</dbReference>
<dbReference type="AlphaFoldDB" id="A0A1G7CVX3"/>
<gene>
    <name evidence="3" type="ORF">SAMN04488105_103387</name>
</gene>
<dbReference type="STRING" id="282683.SAMN04488105_103387"/>
<dbReference type="SUPFAM" id="SSF111369">
    <property type="entry name" value="HlyD-like secretion proteins"/>
    <property type="match status" value="1"/>
</dbReference>
<dbReference type="Pfam" id="PF25917">
    <property type="entry name" value="BSH_RND"/>
    <property type="match status" value="1"/>
</dbReference>
<feature type="coiled-coil region" evidence="1">
    <location>
        <begin position="119"/>
        <end position="153"/>
    </location>
</feature>
<dbReference type="Gene3D" id="1.10.287.470">
    <property type="entry name" value="Helix hairpin bin"/>
    <property type="match status" value="1"/>
</dbReference>
<name>A0A1G7CVX3_9RHOB</name>
<dbReference type="GO" id="GO:0015562">
    <property type="term" value="F:efflux transmembrane transporter activity"/>
    <property type="evidence" value="ECO:0007669"/>
    <property type="project" value="TreeGrafter"/>
</dbReference>
<organism evidence="3 4">
    <name type="scientific">Salipiger thiooxidans</name>
    <dbReference type="NCBI Taxonomy" id="282683"/>
    <lineage>
        <taxon>Bacteria</taxon>
        <taxon>Pseudomonadati</taxon>
        <taxon>Pseudomonadota</taxon>
        <taxon>Alphaproteobacteria</taxon>
        <taxon>Rhodobacterales</taxon>
        <taxon>Roseobacteraceae</taxon>
        <taxon>Salipiger</taxon>
    </lineage>
</organism>
<sequence>MRFLRQSLVGLFLLSLTLALLVYAGALVRDAVMVRLNDVPRMPEARERVFAVNVTPVAFETVTPVLTAFGEVQSRRTLELRSAIEGTLMELAPEFVEGGRVAAGQVLARIDPADLEAALQSAETALTDAEAELREARRAVGLEEDALGAAEEQAVLRQNAYERQQDLARRDVGTAAAVEEAELAASSARQSVVSQRQAVAQAVARVDQATTGLARARISRDEAQRRLDETEIRAAFDAQLSDVAVVAGRRVSANEQLATLVDPEALEVAFRVSTLQYARLLGDDGRPRATPVLARLELYGADLVAEGRLSREGAAVGAGQTGRLLYATLDRPAGLKPGDFVTVEVTEAPLERVVRLPSTALDAASQVLALDADDRLEPVPVRLLRRQGDDVLVQGDALEGREVVMERTPLLGAGIKVRPLRAGQGAATATPAATEGPEMVELSTEQRARLVAFVESSTRMPAEAKERILSQLSQDRVPVQVVQRIEERMGG</sequence>
<evidence type="ECO:0000313" key="3">
    <source>
        <dbReference type="EMBL" id="SDE43391.1"/>
    </source>
</evidence>
<evidence type="ECO:0000313" key="4">
    <source>
        <dbReference type="Proteomes" id="UP000198994"/>
    </source>
</evidence>